<dbReference type="Proteomes" id="UP000713985">
    <property type="component" value="Unassembled WGS sequence"/>
</dbReference>
<dbReference type="AlphaFoldDB" id="A0A6A7YU40"/>
<dbReference type="EMBL" id="WIVW01000075">
    <property type="protein sequence ID" value="MQU29525.1"/>
    <property type="molecule type" value="Genomic_DNA"/>
</dbReference>
<evidence type="ECO:0000313" key="3">
    <source>
        <dbReference type="EMBL" id="MQT80394.1"/>
    </source>
</evidence>
<dbReference type="RefSeq" id="WP_153383037.1">
    <property type="nucleotide sequence ID" value="NZ_JBITTT010000013.1"/>
</dbReference>
<feature type="coiled-coil region" evidence="1">
    <location>
        <begin position="89"/>
        <end position="123"/>
    </location>
</feature>
<dbReference type="EMBL" id="WIWC01000012">
    <property type="protein sequence ID" value="MQT80394.1"/>
    <property type="molecule type" value="Genomic_DNA"/>
</dbReference>
<dbReference type="Proteomes" id="UP000443000">
    <property type="component" value="Unassembled WGS sequence"/>
</dbReference>
<evidence type="ECO:0000313" key="5">
    <source>
        <dbReference type="EMBL" id="MQU29525.1"/>
    </source>
</evidence>
<reference evidence="6 7" key="1">
    <citation type="submission" date="2019-10" db="EMBL/GenBank/DDBJ databases">
        <title>Evaluation of single-gene subtyping targets for Pseudomonas.</title>
        <authorList>
            <person name="Reichler S.J."/>
            <person name="Orsi R.H."/>
            <person name="Wiedmann M."/>
            <person name="Martin N.H."/>
            <person name="Murphy S.I."/>
        </authorList>
    </citation>
    <scope>NUCLEOTIDE SEQUENCE</scope>
    <source>
        <strain evidence="2 8">FSL R10-0802</strain>
        <strain evidence="4 7">FSL R10-1594</strain>
        <strain evidence="5 6">FSL R10-1984</strain>
        <strain evidence="3">FSL R10-2339</strain>
    </source>
</reference>
<evidence type="ECO:0000313" key="6">
    <source>
        <dbReference type="Proteomes" id="UP000437970"/>
    </source>
</evidence>
<accession>A0A6A7YU40</accession>
<name>A0A6A7YU40_9PSED</name>
<keyword evidence="1" id="KW-0175">Coiled coil</keyword>
<organism evidence="3">
    <name type="scientific">Pseudomonas helleri</name>
    <dbReference type="NCBI Taxonomy" id="1608996"/>
    <lineage>
        <taxon>Bacteria</taxon>
        <taxon>Pseudomonadati</taxon>
        <taxon>Pseudomonadota</taxon>
        <taxon>Gammaproteobacteria</taxon>
        <taxon>Pseudomonadales</taxon>
        <taxon>Pseudomonadaceae</taxon>
        <taxon>Pseudomonas</taxon>
    </lineage>
</organism>
<proteinExistence type="predicted"/>
<dbReference type="OrthoDB" id="6899187at2"/>
<evidence type="ECO:0000256" key="1">
    <source>
        <dbReference type="SAM" id="Coils"/>
    </source>
</evidence>
<comment type="caution">
    <text evidence="3">The sequence shown here is derived from an EMBL/GenBank/DDBJ whole genome shotgun (WGS) entry which is preliminary data.</text>
</comment>
<protein>
    <submittedName>
        <fullName evidence="3">Uncharacterized protein</fullName>
    </submittedName>
</protein>
<sequence length="382" mass="42809">MGSESKAKAAQLSVLSKYGVLADFTDVEEVVLDRALKGRLSASASKELTFAHWRDQLLGPGVRLPVARFANPVPGQIRLGKLAIGEELAASLKSRDRQLQARLKASELEVMRLQEELQELRQTKPPATLLEPIGDDARRLKYWYHETTGYLHNILWEIKEVDGHIFDHQGQLNRDYRQQLVEIILRALNGLAALGFFIKAELCDASSKEPYLPSVMLHHNPADPEEAHLLKGFAFVVEDVQPDVLVAASECLFLGRALPEIDKQHRFNCHVNISWSHMVELNEDELFHLSCFLHKLFEALARSNDGRPRGALREAAILCLVLSSTAPCMPARLQQVQALSLQDTFYPGHRPFTSASSKPDTDASAGKILEHLFHTLHALVMR</sequence>
<dbReference type="Proteomes" id="UP000437970">
    <property type="component" value="Unassembled WGS sequence"/>
</dbReference>
<dbReference type="EMBL" id="WIVT01000014">
    <property type="protein sequence ID" value="MQU17352.1"/>
    <property type="molecule type" value="Genomic_DNA"/>
</dbReference>
<keyword evidence="8" id="KW-1185">Reference proteome</keyword>
<gene>
    <name evidence="4" type="ORF">GHN41_12995</name>
    <name evidence="3" type="ORF">GHN86_10025</name>
    <name evidence="2" type="ORF">GHN94_15570</name>
    <name evidence="5" type="ORF">GHO29_24030</name>
</gene>
<dbReference type="EMBL" id="WIWP01000028">
    <property type="protein sequence ID" value="MQT27240.1"/>
    <property type="molecule type" value="Genomic_DNA"/>
</dbReference>
<evidence type="ECO:0000313" key="7">
    <source>
        <dbReference type="Proteomes" id="UP000443000"/>
    </source>
</evidence>
<evidence type="ECO:0000313" key="8">
    <source>
        <dbReference type="Proteomes" id="UP000713985"/>
    </source>
</evidence>
<evidence type="ECO:0000313" key="2">
    <source>
        <dbReference type="EMBL" id="MQT27240.1"/>
    </source>
</evidence>
<evidence type="ECO:0000313" key="4">
    <source>
        <dbReference type="EMBL" id="MQU17352.1"/>
    </source>
</evidence>